<keyword evidence="2" id="KW-1185">Reference proteome</keyword>
<sequence>MRYDSAWGRYVVLKDWAPYLLLTVEMDWEETKREGTRKRYSDHQWLLIDLALNDFVDAEGIVSKSRFAVEEYAVRLPSGGRTRDLFIHSPGNAIISSYGAKDSSGFDNLFCFPVFA</sequence>
<evidence type="ECO:0000313" key="1">
    <source>
        <dbReference type="EMBL" id="KAG6581128.1"/>
    </source>
</evidence>
<organism evidence="1 2">
    <name type="scientific">Cucurbita argyrosperma subsp. sororia</name>
    <dbReference type="NCBI Taxonomy" id="37648"/>
    <lineage>
        <taxon>Eukaryota</taxon>
        <taxon>Viridiplantae</taxon>
        <taxon>Streptophyta</taxon>
        <taxon>Embryophyta</taxon>
        <taxon>Tracheophyta</taxon>
        <taxon>Spermatophyta</taxon>
        <taxon>Magnoliopsida</taxon>
        <taxon>eudicotyledons</taxon>
        <taxon>Gunneridae</taxon>
        <taxon>Pentapetalae</taxon>
        <taxon>rosids</taxon>
        <taxon>fabids</taxon>
        <taxon>Cucurbitales</taxon>
        <taxon>Cucurbitaceae</taxon>
        <taxon>Cucurbiteae</taxon>
        <taxon>Cucurbita</taxon>
    </lineage>
</organism>
<name>A0AAV6MII2_9ROSI</name>
<dbReference type="AlphaFoldDB" id="A0AAV6MII2"/>
<feature type="non-terminal residue" evidence="1">
    <location>
        <position position="1"/>
    </location>
</feature>
<dbReference type="Proteomes" id="UP000685013">
    <property type="component" value="Chromosome 14"/>
</dbReference>
<gene>
    <name evidence="1" type="ORF">SDJN03_21130</name>
</gene>
<reference evidence="1 2" key="1">
    <citation type="journal article" date="2021" name="Hortic Res">
        <title>The domestication of Cucurbita argyrosperma as revealed by the genome of its wild relative.</title>
        <authorList>
            <person name="Barrera-Redondo J."/>
            <person name="Sanchez-de la Vega G."/>
            <person name="Aguirre-Liguori J.A."/>
            <person name="Castellanos-Morales G."/>
            <person name="Gutierrez-Guerrero Y.T."/>
            <person name="Aguirre-Dugua X."/>
            <person name="Aguirre-Planter E."/>
            <person name="Tenaillon M.I."/>
            <person name="Lira-Saade R."/>
            <person name="Eguiarte L.E."/>
        </authorList>
    </citation>
    <scope>NUCLEOTIDE SEQUENCE [LARGE SCALE GENOMIC DNA]</scope>
    <source>
        <strain evidence="1">JBR-2021</strain>
    </source>
</reference>
<accession>A0AAV6MII2</accession>
<evidence type="ECO:0000313" key="2">
    <source>
        <dbReference type="Proteomes" id="UP000685013"/>
    </source>
</evidence>
<proteinExistence type="predicted"/>
<dbReference type="EMBL" id="JAGKQH010000014">
    <property type="protein sequence ID" value="KAG6581128.1"/>
    <property type="molecule type" value="Genomic_DNA"/>
</dbReference>
<comment type="caution">
    <text evidence="1">The sequence shown here is derived from an EMBL/GenBank/DDBJ whole genome shotgun (WGS) entry which is preliminary data.</text>
</comment>
<protein>
    <submittedName>
        <fullName evidence="1">Uncharacterized protein</fullName>
    </submittedName>
</protein>